<dbReference type="RefSeq" id="WP_196222849.1">
    <property type="nucleotide sequence ID" value="NZ_CP060436.1"/>
</dbReference>
<gene>
    <name evidence="1" type="ORF">PSAL_005730</name>
</gene>
<protein>
    <submittedName>
        <fullName evidence="1">Uncharacterized protein</fullName>
    </submittedName>
</protein>
<dbReference type="EMBL" id="CP060436">
    <property type="protein sequence ID" value="QPM89357.1"/>
    <property type="molecule type" value="Genomic_DNA"/>
</dbReference>
<reference evidence="1 2" key="1">
    <citation type="submission" date="2020-08" db="EMBL/GenBank/DDBJ databases">
        <title>Genome sequence of Rhodobacteraceae bacterium Lw-13e.</title>
        <authorList>
            <person name="Poehlein A."/>
            <person name="Wolter L."/>
            <person name="Daniel R."/>
            <person name="Brinkhoff T."/>
        </authorList>
    </citation>
    <scope>NUCLEOTIDE SEQUENCE [LARGE SCALE GENOMIC DNA]</scope>
    <source>
        <strain evidence="1 2">Lw-13e</strain>
    </source>
</reference>
<evidence type="ECO:0000313" key="2">
    <source>
        <dbReference type="Proteomes" id="UP000283786"/>
    </source>
</evidence>
<sequence length="107" mass="12186">MQRHDLNFLEFMQSFRRGELLRQGNEQLERVISAMKETGGDGSITITLPFKFNKGGQIECTPKVTGKVPPRAMGTGIYFADDEGRLSRRDPNQLDIEDEIDRRRAAD</sequence>
<dbReference type="KEGG" id="palw:PSAL_005730"/>
<proteinExistence type="predicted"/>
<dbReference type="AlphaFoldDB" id="A0A418SDA1"/>
<keyword evidence="2" id="KW-1185">Reference proteome</keyword>
<organism evidence="1 2">
    <name type="scientific">Pseudooceanicola algae</name>
    <dbReference type="NCBI Taxonomy" id="1537215"/>
    <lineage>
        <taxon>Bacteria</taxon>
        <taxon>Pseudomonadati</taxon>
        <taxon>Pseudomonadota</taxon>
        <taxon>Alphaproteobacteria</taxon>
        <taxon>Rhodobacterales</taxon>
        <taxon>Paracoccaceae</taxon>
        <taxon>Pseudooceanicola</taxon>
    </lineage>
</organism>
<dbReference type="Proteomes" id="UP000283786">
    <property type="component" value="Chromosome"/>
</dbReference>
<accession>A0A418SDA1</accession>
<evidence type="ECO:0000313" key="1">
    <source>
        <dbReference type="EMBL" id="QPM89357.1"/>
    </source>
</evidence>
<name>A0A418SDA1_9RHOB</name>